<protein>
    <submittedName>
        <fullName evidence="3">Zinc finger, CCHC-type containing protein</fullName>
    </submittedName>
</protein>
<evidence type="ECO:0000313" key="4">
    <source>
        <dbReference type="Proteomes" id="UP001151760"/>
    </source>
</evidence>
<proteinExistence type="predicted"/>
<keyword evidence="1" id="KW-0479">Metal-binding</keyword>
<dbReference type="SMART" id="SM00343">
    <property type="entry name" value="ZnF_C2HC"/>
    <property type="match status" value="1"/>
</dbReference>
<dbReference type="Proteomes" id="UP001151760">
    <property type="component" value="Unassembled WGS sequence"/>
</dbReference>
<accession>A0ABQ4XF69</accession>
<evidence type="ECO:0000313" key="3">
    <source>
        <dbReference type="EMBL" id="GJS63462.1"/>
    </source>
</evidence>
<dbReference type="PROSITE" id="PS50158">
    <property type="entry name" value="ZF_CCHC"/>
    <property type="match status" value="1"/>
</dbReference>
<keyword evidence="1" id="KW-0863">Zinc-finger</keyword>
<dbReference type="EMBL" id="BQNB010009433">
    <property type="protein sequence ID" value="GJS63462.1"/>
    <property type="molecule type" value="Genomic_DNA"/>
</dbReference>
<evidence type="ECO:0000256" key="1">
    <source>
        <dbReference type="PROSITE-ProRule" id="PRU00047"/>
    </source>
</evidence>
<dbReference type="Gene3D" id="4.10.60.10">
    <property type="entry name" value="Zinc finger, CCHC-type"/>
    <property type="match status" value="1"/>
</dbReference>
<keyword evidence="4" id="KW-1185">Reference proteome</keyword>
<dbReference type="InterPro" id="IPR036875">
    <property type="entry name" value="Znf_CCHC_sf"/>
</dbReference>
<reference evidence="3" key="1">
    <citation type="journal article" date="2022" name="Int. J. Mol. Sci.">
        <title>Draft Genome of Tanacetum Coccineum: Genomic Comparison of Closely Related Tanacetum-Family Plants.</title>
        <authorList>
            <person name="Yamashiro T."/>
            <person name="Shiraishi A."/>
            <person name="Nakayama K."/>
            <person name="Satake H."/>
        </authorList>
    </citation>
    <scope>NUCLEOTIDE SEQUENCE</scope>
</reference>
<dbReference type="InterPro" id="IPR001878">
    <property type="entry name" value="Znf_CCHC"/>
</dbReference>
<name>A0ABQ4XF69_9ASTR</name>
<organism evidence="3 4">
    <name type="scientific">Tanacetum coccineum</name>
    <dbReference type="NCBI Taxonomy" id="301880"/>
    <lineage>
        <taxon>Eukaryota</taxon>
        <taxon>Viridiplantae</taxon>
        <taxon>Streptophyta</taxon>
        <taxon>Embryophyta</taxon>
        <taxon>Tracheophyta</taxon>
        <taxon>Spermatophyta</taxon>
        <taxon>Magnoliopsida</taxon>
        <taxon>eudicotyledons</taxon>
        <taxon>Gunneridae</taxon>
        <taxon>Pentapetalae</taxon>
        <taxon>asterids</taxon>
        <taxon>campanulids</taxon>
        <taxon>Asterales</taxon>
        <taxon>Asteraceae</taxon>
        <taxon>Asteroideae</taxon>
        <taxon>Anthemideae</taxon>
        <taxon>Anthemidinae</taxon>
        <taxon>Tanacetum</taxon>
    </lineage>
</organism>
<gene>
    <name evidence="3" type="ORF">Tco_0678026</name>
</gene>
<feature type="domain" description="CCHC-type" evidence="2">
    <location>
        <begin position="37"/>
        <end position="52"/>
    </location>
</feature>
<evidence type="ECO:0000259" key="2">
    <source>
        <dbReference type="PROSITE" id="PS50158"/>
    </source>
</evidence>
<keyword evidence="1" id="KW-0862">Zinc</keyword>
<sequence>MLNLRFMQSKQTKFAYAPNPEIPLPPKKDNPAKDVICHQCGEVGHWRRNCPQYLNELMKTKKLAQGASTSKKGFGGYLHASCIPVITEADDDDTFFLGEYLGMPTYIKKDIPNHIVLVLEARLALYNEPSNETTSSVVVQVEIKYSIEELELEINDIEKQPVLEVEEVDSKSLNTFRNFQQFTTINCYRVCYDVWGGTPDLTSRYQVPLDSWGLKLTKPPYITIGYGLFYAIGQESPIPPKPPKQSEFLYSKFLVFERERELLNDSTDLEGWTAYIWVYLQDGISVETICSFMEIQLLGTGCSDLTCLIILLEACSFGKTFFNELHAFHEVVIVVTCEGSFVGLDSTTVDDPSMCSEYGFGSVDALRMIKTLIYYKDSNRMSSEDSGVSSMEFMRTKRWTLGDGKINDNNIVNLVNFCYNKLKKAIHTSDDVMEVLDAHNSHGNHYAHIEKMIIKVNMDLFYGGGVRCPKYYSSK</sequence>
<reference evidence="3" key="2">
    <citation type="submission" date="2022-01" db="EMBL/GenBank/DDBJ databases">
        <authorList>
            <person name="Yamashiro T."/>
            <person name="Shiraishi A."/>
            <person name="Satake H."/>
            <person name="Nakayama K."/>
        </authorList>
    </citation>
    <scope>NUCLEOTIDE SEQUENCE</scope>
</reference>
<comment type="caution">
    <text evidence="3">The sequence shown here is derived from an EMBL/GenBank/DDBJ whole genome shotgun (WGS) entry which is preliminary data.</text>
</comment>
<dbReference type="Pfam" id="PF00098">
    <property type="entry name" value="zf-CCHC"/>
    <property type="match status" value="1"/>
</dbReference>
<dbReference type="SUPFAM" id="SSF57756">
    <property type="entry name" value="Retrovirus zinc finger-like domains"/>
    <property type="match status" value="1"/>
</dbReference>